<dbReference type="InterPro" id="IPR047057">
    <property type="entry name" value="MerR_fam"/>
</dbReference>
<comment type="caution">
    <text evidence="3">The sequence shown here is derived from an EMBL/GenBank/DDBJ whole genome shotgun (WGS) entry which is preliminary data.</text>
</comment>
<keyword evidence="4" id="KW-1185">Reference proteome</keyword>
<dbReference type="Gene3D" id="1.10.1660.10">
    <property type="match status" value="1"/>
</dbReference>
<dbReference type="SMART" id="SM00422">
    <property type="entry name" value="HTH_MERR"/>
    <property type="match status" value="1"/>
</dbReference>
<organism evidence="3 4">
    <name type="scientific">Actinorhabdospora filicis</name>
    <dbReference type="NCBI Taxonomy" id="1785913"/>
    <lineage>
        <taxon>Bacteria</taxon>
        <taxon>Bacillati</taxon>
        <taxon>Actinomycetota</taxon>
        <taxon>Actinomycetes</taxon>
        <taxon>Micromonosporales</taxon>
        <taxon>Micromonosporaceae</taxon>
        <taxon>Actinorhabdospora</taxon>
    </lineage>
</organism>
<dbReference type="SUPFAM" id="SSF46955">
    <property type="entry name" value="Putative DNA-binding domain"/>
    <property type="match status" value="1"/>
</dbReference>
<dbReference type="EMBL" id="BSTX01000001">
    <property type="protein sequence ID" value="GLZ77298.1"/>
    <property type="molecule type" value="Genomic_DNA"/>
</dbReference>
<keyword evidence="1" id="KW-0238">DNA-binding</keyword>
<evidence type="ECO:0000256" key="1">
    <source>
        <dbReference type="ARBA" id="ARBA00023125"/>
    </source>
</evidence>
<name>A0A9W6SJA9_9ACTN</name>
<dbReference type="GO" id="GO:0003677">
    <property type="term" value="F:DNA binding"/>
    <property type="evidence" value="ECO:0007669"/>
    <property type="project" value="UniProtKB-KW"/>
</dbReference>
<sequence length="140" mass="15895">MTQVIERFSIGQVAERTGLSVHTLRFYEREGIFVTPPTRDANGRRVYTSDDVDWLNQVITKFRASGMPMDAIRAYVALAKQGPGNERERLAILQEHQERVLTQMDQLQEALKLITYKVGVYEDRVAEGTAGLLWTGRKPG</sequence>
<dbReference type="Pfam" id="PF13411">
    <property type="entry name" value="MerR_1"/>
    <property type="match status" value="1"/>
</dbReference>
<dbReference type="PROSITE" id="PS50937">
    <property type="entry name" value="HTH_MERR_2"/>
    <property type="match status" value="1"/>
</dbReference>
<reference evidence="3" key="1">
    <citation type="submission" date="2023-03" db="EMBL/GenBank/DDBJ databases">
        <title>Actinorhabdospora filicis NBRC 111898.</title>
        <authorList>
            <person name="Ichikawa N."/>
            <person name="Sato H."/>
            <person name="Tonouchi N."/>
        </authorList>
    </citation>
    <scope>NUCLEOTIDE SEQUENCE</scope>
    <source>
        <strain evidence="3">NBRC 111898</strain>
    </source>
</reference>
<dbReference type="CDD" id="cd01109">
    <property type="entry name" value="HTH_YyaN"/>
    <property type="match status" value="1"/>
</dbReference>
<feature type="domain" description="HTH merR-type" evidence="2">
    <location>
        <begin position="7"/>
        <end position="78"/>
    </location>
</feature>
<dbReference type="InterPro" id="IPR009061">
    <property type="entry name" value="DNA-bd_dom_put_sf"/>
</dbReference>
<protein>
    <submittedName>
        <fullName evidence="3">MerR family transcriptional regulator</fullName>
    </submittedName>
</protein>
<dbReference type="Proteomes" id="UP001165079">
    <property type="component" value="Unassembled WGS sequence"/>
</dbReference>
<dbReference type="PANTHER" id="PTHR30204">
    <property type="entry name" value="REDOX-CYCLING DRUG-SENSING TRANSCRIPTIONAL ACTIVATOR SOXR"/>
    <property type="match status" value="1"/>
</dbReference>
<proteinExistence type="predicted"/>
<evidence type="ECO:0000259" key="2">
    <source>
        <dbReference type="PROSITE" id="PS50937"/>
    </source>
</evidence>
<dbReference type="PANTHER" id="PTHR30204:SF98">
    <property type="entry name" value="HTH-TYPE TRANSCRIPTIONAL REGULATOR ADHR"/>
    <property type="match status" value="1"/>
</dbReference>
<dbReference type="GO" id="GO:0003700">
    <property type="term" value="F:DNA-binding transcription factor activity"/>
    <property type="evidence" value="ECO:0007669"/>
    <property type="project" value="InterPro"/>
</dbReference>
<evidence type="ECO:0000313" key="3">
    <source>
        <dbReference type="EMBL" id="GLZ77298.1"/>
    </source>
</evidence>
<dbReference type="PROSITE" id="PS00552">
    <property type="entry name" value="HTH_MERR_1"/>
    <property type="match status" value="1"/>
</dbReference>
<evidence type="ECO:0000313" key="4">
    <source>
        <dbReference type="Proteomes" id="UP001165079"/>
    </source>
</evidence>
<dbReference type="AlphaFoldDB" id="A0A9W6SJA9"/>
<dbReference type="InterPro" id="IPR000551">
    <property type="entry name" value="MerR-type_HTH_dom"/>
</dbReference>
<dbReference type="RefSeq" id="WP_285662424.1">
    <property type="nucleotide sequence ID" value="NZ_BSTX01000001.1"/>
</dbReference>
<gene>
    <name evidence="3" type="ORF">Afil01_21050</name>
</gene>
<accession>A0A9W6SJA9</accession>